<sequence>MENRVSGNKIDISYENTLEFFEHRGNGKELKHKYNYVLFQDENPELAILRDSQEKQKISNLLTWNKEEMLLDIGCGIGRWGEFILERGVRYIGIDYSKNLLNIAKKNLESYNNKKLIHGSFQEILSCLSKEEENTKFDKIFINGVMMYLNDSDLKKGLVDVAALCKESCEIYIKESMALDERLTLNQIYSESLTQNYTAIYRSISEYRRLIETIFGEDGFEIVNEGALFEETLKNRRETLDYYFVIRR</sequence>
<keyword evidence="2" id="KW-0489">Methyltransferase</keyword>
<name>A0A1M7LNN9_9FIRM</name>
<dbReference type="RefSeq" id="WP_073289537.1">
    <property type="nucleotide sequence ID" value="NZ_FRCP01000017.1"/>
</dbReference>
<keyword evidence="2" id="KW-0808">Transferase</keyword>
<dbReference type="EMBL" id="FRCP01000017">
    <property type="protein sequence ID" value="SHM79867.1"/>
    <property type="molecule type" value="Genomic_DNA"/>
</dbReference>
<gene>
    <name evidence="2" type="ORF">SAMN02746066_03339</name>
</gene>
<dbReference type="OrthoDB" id="5522265at2"/>
<dbReference type="Pfam" id="PF13649">
    <property type="entry name" value="Methyltransf_25"/>
    <property type="match status" value="1"/>
</dbReference>
<feature type="domain" description="Methyltransferase" evidence="1">
    <location>
        <begin position="71"/>
        <end position="167"/>
    </location>
</feature>
<reference evidence="2 3" key="1">
    <citation type="submission" date="2016-11" db="EMBL/GenBank/DDBJ databases">
        <authorList>
            <person name="Jaros S."/>
            <person name="Januszkiewicz K."/>
            <person name="Wedrychowicz H."/>
        </authorList>
    </citation>
    <scope>NUCLEOTIDE SEQUENCE [LARGE SCALE GENOMIC DNA]</scope>
    <source>
        <strain evidence="2 3">DSM 15930</strain>
    </source>
</reference>
<dbReference type="InterPro" id="IPR029063">
    <property type="entry name" value="SAM-dependent_MTases_sf"/>
</dbReference>
<evidence type="ECO:0000313" key="3">
    <source>
        <dbReference type="Proteomes" id="UP000184038"/>
    </source>
</evidence>
<proteinExistence type="predicted"/>
<dbReference type="GO" id="GO:0008168">
    <property type="term" value="F:methyltransferase activity"/>
    <property type="evidence" value="ECO:0007669"/>
    <property type="project" value="UniProtKB-KW"/>
</dbReference>
<organism evidence="2 3">
    <name type="scientific">Anaerosporobacter mobilis DSM 15930</name>
    <dbReference type="NCBI Taxonomy" id="1120996"/>
    <lineage>
        <taxon>Bacteria</taxon>
        <taxon>Bacillati</taxon>
        <taxon>Bacillota</taxon>
        <taxon>Clostridia</taxon>
        <taxon>Lachnospirales</taxon>
        <taxon>Lachnospiraceae</taxon>
        <taxon>Anaerosporobacter</taxon>
    </lineage>
</organism>
<dbReference type="AlphaFoldDB" id="A0A1M7LNN9"/>
<dbReference type="GO" id="GO:0032259">
    <property type="term" value="P:methylation"/>
    <property type="evidence" value="ECO:0007669"/>
    <property type="project" value="UniProtKB-KW"/>
</dbReference>
<evidence type="ECO:0000259" key="1">
    <source>
        <dbReference type="Pfam" id="PF13649"/>
    </source>
</evidence>
<accession>A0A1M7LNN9</accession>
<dbReference type="SUPFAM" id="SSF53335">
    <property type="entry name" value="S-adenosyl-L-methionine-dependent methyltransferases"/>
    <property type="match status" value="1"/>
</dbReference>
<dbReference type="Gene3D" id="3.40.50.150">
    <property type="entry name" value="Vaccinia Virus protein VP39"/>
    <property type="match status" value="1"/>
</dbReference>
<evidence type="ECO:0000313" key="2">
    <source>
        <dbReference type="EMBL" id="SHM79867.1"/>
    </source>
</evidence>
<keyword evidence="3" id="KW-1185">Reference proteome</keyword>
<dbReference type="InterPro" id="IPR041698">
    <property type="entry name" value="Methyltransf_25"/>
</dbReference>
<protein>
    <submittedName>
        <fullName evidence="2">Methyltransferase domain-containing protein</fullName>
    </submittedName>
</protein>
<dbReference type="Proteomes" id="UP000184038">
    <property type="component" value="Unassembled WGS sequence"/>
</dbReference>
<dbReference type="STRING" id="1120996.SAMN02746066_03339"/>
<dbReference type="CDD" id="cd02440">
    <property type="entry name" value="AdoMet_MTases"/>
    <property type="match status" value="1"/>
</dbReference>